<keyword evidence="2" id="KW-1185">Reference proteome</keyword>
<proteinExistence type="predicted"/>
<accession>A0ACB5TCI9</accession>
<sequence>MSNFTDQLTTVTHEDEDMQMDLEDEEVVQQSNLPPHLQGQPEGIDQIQGNDLYQQQSHLQDQQQQREQDLLQDPTVNDPRPNALLLKGVDSLDTKAIKLYIDSILKPDYDFNDREKYAKFNYKLEWVNDESINIVFDQPDGALEALQLLSFVEPTPEQQDQNQANIGLQSVQEPEEKQEPNLIKPSLNIPNTQERAAQPYKKVRMPNEEKSTQDSVHLVIRQSFYGDRKVKNAKVYSNS</sequence>
<evidence type="ECO:0000313" key="2">
    <source>
        <dbReference type="Proteomes" id="UP001165064"/>
    </source>
</evidence>
<dbReference type="EMBL" id="BSXS01006657">
    <property type="protein sequence ID" value="GME85820.1"/>
    <property type="molecule type" value="Genomic_DNA"/>
</dbReference>
<comment type="caution">
    <text evidence="1">The sequence shown here is derived from an EMBL/GenBank/DDBJ whole genome shotgun (WGS) entry which is preliminary data.</text>
</comment>
<organism evidence="1 2">
    <name type="scientific">Ambrosiozyma monospora</name>
    <name type="common">Yeast</name>
    <name type="synonym">Endomycopsis monosporus</name>
    <dbReference type="NCBI Taxonomy" id="43982"/>
    <lineage>
        <taxon>Eukaryota</taxon>
        <taxon>Fungi</taxon>
        <taxon>Dikarya</taxon>
        <taxon>Ascomycota</taxon>
        <taxon>Saccharomycotina</taxon>
        <taxon>Pichiomycetes</taxon>
        <taxon>Pichiales</taxon>
        <taxon>Pichiaceae</taxon>
        <taxon>Ambrosiozyma</taxon>
    </lineage>
</organism>
<protein>
    <submittedName>
        <fullName evidence="1">Unnamed protein product</fullName>
    </submittedName>
</protein>
<name>A0ACB5TCI9_AMBMO</name>
<gene>
    <name evidence="1" type="ORF">Amon02_000777800</name>
</gene>
<dbReference type="Proteomes" id="UP001165064">
    <property type="component" value="Unassembled WGS sequence"/>
</dbReference>
<evidence type="ECO:0000313" key="1">
    <source>
        <dbReference type="EMBL" id="GME85820.1"/>
    </source>
</evidence>
<reference evidence="1" key="1">
    <citation type="submission" date="2023-04" db="EMBL/GenBank/DDBJ databases">
        <title>Ambrosiozyma monospora NBRC 10751.</title>
        <authorList>
            <person name="Ichikawa N."/>
            <person name="Sato H."/>
            <person name="Tonouchi N."/>
        </authorList>
    </citation>
    <scope>NUCLEOTIDE SEQUENCE</scope>
    <source>
        <strain evidence="1">NBRC 10751</strain>
    </source>
</reference>